<feature type="non-terminal residue" evidence="6">
    <location>
        <position position="1152"/>
    </location>
</feature>
<dbReference type="SUPFAM" id="SSF56112">
    <property type="entry name" value="Protein kinase-like (PK-like)"/>
    <property type="match status" value="1"/>
</dbReference>
<proteinExistence type="predicted"/>
<dbReference type="Pfam" id="PF02816">
    <property type="entry name" value="Alpha_kinase"/>
    <property type="match status" value="1"/>
</dbReference>
<dbReference type="PANTHER" id="PTHR46747">
    <property type="entry name" value="ALPHA-PROTEIN KINASE 1"/>
    <property type="match status" value="1"/>
</dbReference>
<evidence type="ECO:0000313" key="7">
    <source>
        <dbReference type="Proteomes" id="UP000529965"/>
    </source>
</evidence>
<dbReference type="Proteomes" id="UP000529965">
    <property type="component" value="Unassembled WGS sequence"/>
</dbReference>
<feature type="region of interest" description="Disordered" evidence="4">
    <location>
        <begin position="712"/>
        <end position="747"/>
    </location>
</feature>
<dbReference type="InterPro" id="IPR043529">
    <property type="entry name" value="ALPK1"/>
</dbReference>
<keyword evidence="1" id="KW-0723">Serine/threonine-protein kinase</keyword>
<gene>
    <name evidence="6" type="primary">Alpk1</name>
    <name evidence="6" type="ORF">ERIRUB_R14646</name>
</gene>
<evidence type="ECO:0000256" key="2">
    <source>
        <dbReference type="ARBA" id="ARBA00022679"/>
    </source>
</evidence>
<dbReference type="GO" id="GO:0005929">
    <property type="term" value="C:cilium"/>
    <property type="evidence" value="ECO:0007669"/>
    <property type="project" value="TreeGrafter"/>
</dbReference>
<feature type="compositionally biased region" description="Polar residues" evidence="4">
    <location>
        <begin position="520"/>
        <end position="538"/>
    </location>
</feature>
<feature type="region of interest" description="Disordered" evidence="4">
    <location>
        <begin position="482"/>
        <end position="502"/>
    </location>
</feature>
<dbReference type="Gene3D" id="3.30.200.20">
    <property type="entry name" value="Phosphorylase Kinase, domain 1"/>
    <property type="match status" value="1"/>
</dbReference>
<keyword evidence="2" id="KW-0808">Transferase</keyword>
<organism evidence="6 7">
    <name type="scientific">Erithacus rubecula</name>
    <name type="common">European robin</name>
    <dbReference type="NCBI Taxonomy" id="37610"/>
    <lineage>
        <taxon>Eukaryota</taxon>
        <taxon>Metazoa</taxon>
        <taxon>Chordata</taxon>
        <taxon>Craniata</taxon>
        <taxon>Vertebrata</taxon>
        <taxon>Euteleostomi</taxon>
        <taxon>Archelosauria</taxon>
        <taxon>Archosauria</taxon>
        <taxon>Dinosauria</taxon>
        <taxon>Saurischia</taxon>
        <taxon>Theropoda</taxon>
        <taxon>Coelurosauria</taxon>
        <taxon>Aves</taxon>
        <taxon>Neognathae</taxon>
        <taxon>Neoaves</taxon>
        <taxon>Telluraves</taxon>
        <taxon>Australaves</taxon>
        <taxon>Passeriformes</taxon>
        <taxon>Turdidae</taxon>
        <taxon>Erithacus</taxon>
    </lineage>
</organism>
<dbReference type="SMART" id="SM00811">
    <property type="entry name" value="Alpha_kinase"/>
    <property type="match status" value="1"/>
</dbReference>
<dbReference type="InterPro" id="IPR011009">
    <property type="entry name" value="Kinase-like_dom_sf"/>
</dbReference>
<dbReference type="PANTHER" id="PTHR46747:SF1">
    <property type="entry name" value="ALPHA-PROTEIN KINASE 1"/>
    <property type="match status" value="1"/>
</dbReference>
<dbReference type="GO" id="GO:0048029">
    <property type="term" value="F:monosaccharide binding"/>
    <property type="evidence" value="ECO:0007669"/>
    <property type="project" value="TreeGrafter"/>
</dbReference>
<dbReference type="CDD" id="cd16969">
    <property type="entry name" value="Alpha_kinase_ALPK1"/>
    <property type="match status" value="1"/>
</dbReference>
<protein>
    <submittedName>
        <fullName evidence="6">ALPK1 kinase</fullName>
    </submittedName>
</protein>
<dbReference type="GO" id="GO:0045087">
    <property type="term" value="P:innate immune response"/>
    <property type="evidence" value="ECO:0007669"/>
    <property type="project" value="TreeGrafter"/>
</dbReference>
<feature type="compositionally biased region" description="Polar residues" evidence="4">
    <location>
        <begin position="580"/>
        <end position="593"/>
    </location>
</feature>
<feature type="compositionally biased region" description="Polar residues" evidence="4">
    <location>
        <begin position="727"/>
        <end position="744"/>
    </location>
</feature>
<reference evidence="6 7" key="1">
    <citation type="submission" date="2019-09" db="EMBL/GenBank/DDBJ databases">
        <title>Bird 10,000 Genomes (B10K) Project - Family phase.</title>
        <authorList>
            <person name="Zhang G."/>
        </authorList>
    </citation>
    <scope>NUCLEOTIDE SEQUENCE [LARGE SCALE GENOMIC DNA]</scope>
    <source>
        <strain evidence="6">OUT-0015</strain>
        <tissue evidence="6">Blood</tissue>
    </source>
</reference>
<comment type="caution">
    <text evidence="6">The sequence shown here is derived from an EMBL/GenBank/DDBJ whole genome shotgun (WGS) entry which is preliminary data.</text>
</comment>
<accession>A0A7K7G532</accession>
<feature type="compositionally biased region" description="Low complexity" evidence="4">
    <location>
        <begin position="833"/>
        <end position="847"/>
    </location>
</feature>
<feature type="domain" description="Alpha-type protein kinase" evidence="5">
    <location>
        <begin position="928"/>
        <end position="1149"/>
    </location>
</feature>
<evidence type="ECO:0000256" key="4">
    <source>
        <dbReference type="SAM" id="MobiDB-lite"/>
    </source>
</evidence>
<feature type="region of interest" description="Disordered" evidence="4">
    <location>
        <begin position="520"/>
        <end position="539"/>
    </location>
</feature>
<evidence type="ECO:0000259" key="5">
    <source>
        <dbReference type="PROSITE" id="PS51158"/>
    </source>
</evidence>
<dbReference type="AlphaFoldDB" id="A0A7K7G532"/>
<dbReference type="GO" id="GO:0004674">
    <property type="term" value="F:protein serine/threonine kinase activity"/>
    <property type="evidence" value="ECO:0007669"/>
    <property type="project" value="UniProtKB-KW"/>
</dbReference>
<feature type="non-terminal residue" evidence="6">
    <location>
        <position position="1"/>
    </location>
</feature>
<sequence length="1152" mass="128338">ALLPEELRSLLEEAKEMKWPFVPERWQYKQDLGPEDKTNLQDMISTRLPDLLAYLKASILAGECGTAVAVVFLMDRFLYWLDASSRLLRIAKGLHRLHPAAPISPQLLIRRARLALNAGKLLKAEYILSSLINDNGATGTWQYAEQSDRILVQAVCLQIRGQILQKLGMWYEAAELIWASVVGYFKLPQPDKKGIATSLGIMADIFASMSEQDYTRFKTNADIDLSLLQEFSHRLLSAAEACKLAAAYSQYTPLFVLTAVNIRGMCLLSYSHSKDCPPEKREFYLSEAKESFEIGLLTKEEQSSITSKQELHSFTKAAFCLATVHRWLHGESQELQEVTQLCREALGKLHSYSTLFPEEEDKGRLAKEIVSLIATVKKRLRVGSFPNSDARSYVPDSYKGSVQKPVLQGETSFEKILAKHSQHHLSVCQVFEKTCRSHKTAPGEIQVGACITTLRTETKTMDNVCTTEDTVHQRRGAVKILSSPTAGGSSEGLNGQRNQGIGSGMMKISFEEEKPLEINSKNGVFSRGQNGCQSTTSENSRCKLSKSSYSSSWEELSCNSSRECLRDGQQGEKGSVEEQCCTTESNGNGQDGPSCSLPPRAWHPAPPESLHGSGGSPQPSLEECAPPAGRVVEKESVCREELQEGRHHGRSSTEKKAKGLNNEFPSLSTSHSVLTGQEKCFSCTELSCRTKDSSREEGIGHFEWVHAGELADSTEDPSVEAQPPQKRGTSVPSSNIRLKTGSDSSVRDRVRKPAVLGSRSLQVPQVDTQAETVDDTDFELISVGDLVSNYPTALAPKHEITPSVPALPSRGEISTTKHFECATTEEDGEKSQDVVSSKRQSSSSLSSWIKPAQMPTSSPEGSVPREGGFAFTPGRMKEEILDARVLRDDDYKQLLAGVEHHWLVQRLRPTGIFRTKELHKAYSALLLKYSKKSGLWTGQETAVFIGDYLNVAKEGKQRRAFWIHFLHQEESLGRYVGKEYKEEKGLLHHFSDVERQMTAQYYVTEFNKRLYEQKVPTQIFYIPSAVLLILEGRTIKGCVSVEPYILGEFVKLSNNTRVVKNEYKATEYGLAYGHFSYEFSKGTDVVVDLQGWVTGNGKGLIYLTDPQIHSLNSKDISRSNFGKKGIYYFFNDQHVECNEICSCLSLRRPSVE</sequence>
<dbReference type="InterPro" id="IPR004166">
    <property type="entry name" value="a-kinase_dom"/>
</dbReference>
<feature type="region of interest" description="Disordered" evidence="4">
    <location>
        <begin position="580"/>
        <end position="669"/>
    </location>
</feature>
<dbReference type="PROSITE" id="PS51158">
    <property type="entry name" value="ALPHA_KINASE"/>
    <property type="match status" value="1"/>
</dbReference>
<evidence type="ECO:0000313" key="6">
    <source>
        <dbReference type="EMBL" id="NWY64665.1"/>
    </source>
</evidence>
<dbReference type="GO" id="GO:0005524">
    <property type="term" value="F:ATP binding"/>
    <property type="evidence" value="ECO:0007669"/>
    <property type="project" value="InterPro"/>
</dbReference>
<feature type="compositionally biased region" description="Polar residues" evidence="4">
    <location>
        <begin position="482"/>
        <end position="500"/>
    </location>
</feature>
<dbReference type="GO" id="GO:0002753">
    <property type="term" value="P:cytoplasmic pattern recognition receptor signaling pathway"/>
    <property type="evidence" value="ECO:0007669"/>
    <property type="project" value="TreeGrafter"/>
</dbReference>
<name>A0A7K7G532_ERIRU</name>
<keyword evidence="3 6" id="KW-0418">Kinase</keyword>
<dbReference type="EMBL" id="VZSK01000128">
    <property type="protein sequence ID" value="NWY64665.1"/>
    <property type="molecule type" value="Genomic_DNA"/>
</dbReference>
<feature type="compositionally biased region" description="Basic and acidic residues" evidence="4">
    <location>
        <begin position="631"/>
        <end position="657"/>
    </location>
</feature>
<evidence type="ECO:0000256" key="3">
    <source>
        <dbReference type="ARBA" id="ARBA00022777"/>
    </source>
</evidence>
<evidence type="ECO:0000256" key="1">
    <source>
        <dbReference type="ARBA" id="ARBA00022527"/>
    </source>
</evidence>
<feature type="region of interest" description="Disordered" evidence="4">
    <location>
        <begin position="823"/>
        <end position="871"/>
    </location>
</feature>
<dbReference type="Gene3D" id="3.20.200.10">
    <property type="entry name" value="MHCK/EF2 kinase"/>
    <property type="match status" value="1"/>
</dbReference>
<keyword evidence="7" id="KW-1185">Reference proteome</keyword>